<feature type="transmembrane region" description="Helical" evidence="6">
    <location>
        <begin position="249"/>
        <end position="267"/>
    </location>
</feature>
<reference evidence="7 8" key="1">
    <citation type="submission" date="2010-12" db="EMBL/GenBank/DDBJ databases">
        <title>Whole genome sequence of Anaerolinea thermophila UNI-1.</title>
        <authorList>
            <person name="Narita-Yamada S."/>
            <person name="Kishi E."/>
            <person name="Watanabe Y."/>
            <person name="Takasaki K."/>
            <person name="Ankai A."/>
            <person name="Oguchi A."/>
            <person name="Fukui S."/>
            <person name="Takahashi M."/>
            <person name="Yashiro I."/>
            <person name="Hosoyama A."/>
            <person name="Sekiguchi Y."/>
            <person name="Hanada S."/>
            <person name="Fujita N."/>
        </authorList>
    </citation>
    <scope>NUCLEOTIDE SEQUENCE [LARGE SCALE GENOMIC DNA]</scope>
    <source>
        <strain evidence="8">DSM 14523 / JCM 11388 / NBRC 100420 / UNI-1</strain>
    </source>
</reference>
<dbReference type="PANTHER" id="PTHR39087:SF2">
    <property type="entry name" value="UPF0104 MEMBRANE PROTEIN MJ1595"/>
    <property type="match status" value="1"/>
</dbReference>
<dbReference type="Pfam" id="PF03706">
    <property type="entry name" value="LPG_synthase_TM"/>
    <property type="match status" value="1"/>
</dbReference>
<dbReference type="NCBIfam" id="TIGR00374">
    <property type="entry name" value="flippase-like domain"/>
    <property type="match status" value="1"/>
</dbReference>
<evidence type="ECO:0000313" key="7">
    <source>
        <dbReference type="EMBL" id="BAJ63616.1"/>
    </source>
</evidence>
<name>E8N5A2_ANATU</name>
<dbReference type="HOGENOM" id="CLU_048072_3_1_0"/>
<evidence type="ECO:0000256" key="6">
    <source>
        <dbReference type="SAM" id="Phobius"/>
    </source>
</evidence>
<protein>
    <submittedName>
        <fullName evidence="7">Uncharacterized protein</fullName>
    </submittedName>
</protein>
<keyword evidence="4 6" id="KW-1133">Transmembrane helix</keyword>
<evidence type="ECO:0000313" key="8">
    <source>
        <dbReference type="Proteomes" id="UP000008922"/>
    </source>
</evidence>
<feature type="transmembrane region" description="Helical" evidence="6">
    <location>
        <begin position="12"/>
        <end position="32"/>
    </location>
</feature>
<dbReference type="eggNOG" id="COG0392">
    <property type="taxonomic scope" value="Bacteria"/>
</dbReference>
<dbReference type="AlphaFoldDB" id="E8N5A2"/>
<evidence type="ECO:0000256" key="1">
    <source>
        <dbReference type="ARBA" id="ARBA00004651"/>
    </source>
</evidence>
<gene>
    <name evidence="7" type="ordered locus">ANT_15900</name>
</gene>
<dbReference type="InParanoid" id="E8N5A2"/>
<accession>E8N5A2</accession>
<feature type="transmembrane region" description="Helical" evidence="6">
    <location>
        <begin position="296"/>
        <end position="318"/>
    </location>
</feature>
<dbReference type="InterPro" id="IPR022791">
    <property type="entry name" value="L-PG_synthase/AglD"/>
</dbReference>
<sequence length="345" mass="38196">MNTSTQRSDSSFSWFFQWGIGILLTGGAIFILSRIIDLNEFIVVFRSLPLKTLLMVWGIYLVSMVIRAWGWQNLLQRRVGLWRAVLLMNEGYFLNNVLPFRLGEFGRAYLAGKYGKSGTFSAFSTVVVERAYDLAFASFLLLSSLPFAFQMRWAQNAAIALLGVIVAGLVGLYFAAHHREKIEQKIIHLASGSVFVQRWVYPTVHGMLDGFSVLTRFEFFIFSLLGIGFSWFLAIFRDFFVLRALDPSIPFWVTLLAISSSNLGGALPSMAASLGTFEGAATGALSLIGLKPELGLVYALVIHIVHLVSTTIIGGIGISQEGKTIQQLITEIRNSQRSAMNANSD</sequence>
<evidence type="ECO:0000256" key="5">
    <source>
        <dbReference type="ARBA" id="ARBA00023136"/>
    </source>
</evidence>
<feature type="transmembrane region" description="Helical" evidence="6">
    <location>
        <begin position="157"/>
        <end position="176"/>
    </location>
</feature>
<organism evidence="7 8">
    <name type="scientific">Anaerolinea thermophila (strain DSM 14523 / JCM 11388 / NBRC 100420 / UNI-1)</name>
    <dbReference type="NCBI Taxonomy" id="926569"/>
    <lineage>
        <taxon>Bacteria</taxon>
        <taxon>Bacillati</taxon>
        <taxon>Chloroflexota</taxon>
        <taxon>Anaerolineae</taxon>
        <taxon>Anaerolineales</taxon>
        <taxon>Anaerolineaceae</taxon>
        <taxon>Anaerolinea</taxon>
    </lineage>
</organism>
<dbReference type="RefSeq" id="WP_013559996.1">
    <property type="nucleotide sequence ID" value="NC_014960.1"/>
</dbReference>
<evidence type="ECO:0000256" key="3">
    <source>
        <dbReference type="ARBA" id="ARBA00022692"/>
    </source>
</evidence>
<evidence type="ECO:0000256" key="2">
    <source>
        <dbReference type="ARBA" id="ARBA00022475"/>
    </source>
</evidence>
<keyword evidence="5 6" id="KW-0472">Membrane</keyword>
<feature type="transmembrane region" description="Helical" evidence="6">
    <location>
        <begin position="53"/>
        <end position="72"/>
    </location>
</feature>
<dbReference type="EMBL" id="AP012029">
    <property type="protein sequence ID" value="BAJ63616.1"/>
    <property type="molecule type" value="Genomic_DNA"/>
</dbReference>
<dbReference type="PANTHER" id="PTHR39087">
    <property type="entry name" value="UPF0104 MEMBRANE PROTEIN MJ1595"/>
    <property type="match status" value="1"/>
</dbReference>
<dbReference type="STRING" id="926569.ANT_15900"/>
<proteinExistence type="predicted"/>
<keyword evidence="8" id="KW-1185">Reference proteome</keyword>
<comment type="subcellular location">
    <subcellularLocation>
        <location evidence="1">Cell membrane</location>
        <topology evidence="1">Multi-pass membrane protein</topology>
    </subcellularLocation>
</comment>
<feature type="transmembrane region" description="Helical" evidence="6">
    <location>
        <begin position="217"/>
        <end position="237"/>
    </location>
</feature>
<evidence type="ECO:0000256" key="4">
    <source>
        <dbReference type="ARBA" id="ARBA00022989"/>
    </source>
</evidence>
<keyword evidence="3 6" id="KW-0812">Transmembrane</keyword>
<dbReference type="GO" id="GO:0005886">
    <property type="term" value="C:plasma membrane"/>
    <property type="evidence" value="ECO:0007669"/>
    <property type="project" value="UniProtKB-SubCell"/>
</dbReference>
<keyword evidence="2" id="KW-1003">Cell membrane</keyword>
<dbReference type="Proteomes" id="UP000008922">
    <property type="component" value="Chromosome"/>
</dbReference>
<dbReference type="KEGG" id="atm:ANT_15900"/>